<dbReference type="SUPFAM" id="SSF56672">
    <property type="entry name" value="DNA/RNA polymerases"/>
    <property type="match status" value="1"/>
</dbReference>
<organism evidence="1 2">
    <name type="scientific">Neorhizobium turbinariae</name>
    <dbReference type="NCBI Taxonomy" id="2937795"/>
    <lineage>
        <taxon>Bacteria</taxon>
        <taxon>Pseudomonadati</taxon>
        <taxon>Pseudomonadota</taxon>
        <taxon>Alphaproteobacteria</taxon>
        <taxon>Hyphomicrobiales</taxon>
        <taxon>Rhizobiaceae</taxon>
        <taxon>Rhizobium/Agrobacterium group</taxon>
        <taxon>Neorhizobium</taxon>
    </lineage>
</organism>
<reference evidence="1 2" key="1">
    <citation type="submission" date="2022-04" db="EMBL/GenBank/DDBJ databases">
        <title>Rhizobium coralii sp. nov., isolated from coral Turbinaria peltata.</title>
        <authorList>
            <person name="Sun H."/>
        </authorList>
    </citation>
    <scope>NUCLEOTIDE SEQUENCE [LARGE SCALE GENOMIC DNA]</scope>
    <source>
        <strain evidence="1 2">NTR19</strain>
    </source>
</reference>
<evidence type="ECO:0000313" key="1">
    <source>
        <dbReference type="EMBL" id="MCK8778766.1"/>
    </source>
</evidence>
<comment type="caution">
    <text evidence="1">The sequence shown here is derived from an EMBL/GenBank/DDBJ whole genome shotgun (WGS) entry which is preliminary data.</text>
</comment>
<evidence type="ECO:0008006" key="3">
    <source>
        <dbReference type="Google" id="ProtNLM"/>
    </source>
</evidence>
<keyword evidence="2" id="KW-1185">Reference proteome</keyword>
<protein>
    <recommendedName>
        <fullName evidence="3">Reverse transcriptase domain-containing protein</fullName>
    </recommendedName>
</protein>
<name>A0ABT0ILQ9_9HYPH</name>
<proteinExistence type="predicted"/>
<sequence length="332" mass="38108">MPSGVAVSTHSDTEWEPRDKDVKRYIHFDRDLSKQALAAIANDPKRVAYHAFFPMLRFHEEWTKYRKQNQRKKKVRPLRYAARIDAAIYARYRALLTSHYEQELSKRNIGDVPVAYRRLPKDGGGNKCNIEIARDVFSHIRDMGDCTVTVVDIKSYFESLDHARIKLVWERLLGQPLPPDHTAVFKSLTKYSIVDLDKLFQRLKLNDPDSPSSGTRSQRRMRKIDVLKANRYKQICSTKEFREIVLGADGSAPSLLQKNGFDFGIPQGTPISDLVANFYLLDFDEEMKVWVSARGGICRRYSDDIVVVLPRSENPMEAKSFFSVQLSSTVGS</sequence>
<accession>A0ABT0ILQ9</accession>
<dbReference type="InterPro" id="IPR043502">
    <property type="entry name" value="DNA/RNA_pol_sf"/>
</dbReference>
<evidence type="ECO:0000313" key="2">
    <source>
        <dbReference type="Proteomes" id="UP001202827"/>
    </source>
</evidence>
<dbReference type="EMBL" id="JALPRY010000002">
    <property type="protein sequence ID" value="MCK8778766.1"/>
    <property type="molecule type" value="Genomic_DNA"/>
</dbReference>
<dbReference type="RefSeq" id="WP_248681631.1">
    <property type="nucleotide sequence ID" value="NZ_JALPRY010000002.1"/>
</dbReference>
<gene>
    <name evidence="1" type="ORF">M0654_02105</name>
</gene>
<dbReference type="Proteomes" id="UP001202827">
    <property type="component" value="Unassembled WGS sequence"/>
</dbReference>